<proteinExistence type="predicted"/>
<evidence type="ECO:0000256" key="3">
    <source>
        <dbReference type="ARBA" id="ARBA00022989"/>
    </source>
</evidence>
<organism evidence="5 6">
    <name type="scientific">Micromonospora echinofusca</name>
    <dbReference type="NCBI Taxonomy" id="47858"/>
    <lineage>
        <taxon>Bacteria</taxon>
        <taxon>Bacillati</taxon>
        <taxon>Actinomycetota</taxon>
        <taxon>Actinomycetes</taxon>
        <taxon>Micromonosporales</taxon>
        <taxon>Micromonosporaceae</taxon>
        <taxon>Micromonospora</taxon>
    </lineage>
</organism>
<accession>A0ABS3VZR4</accession>
<sequence>MRPVRSLARIMLSGIFVISGARAVRDPAPLLPRARRVTDRVGPLLEKVHPQLPTGAEQLVRVNGAVQLAAGLLLASGHLTRPAAATLAGTLVPTTFAGHPFWTLGDPEARANHQVHFVKNLGLLGGLLLAAADTEGRPGLRWRAGHRMDHSRRSVQRAVRTARREARIAVRSAATARRLPG</sequence>
<comment type="subcellular location">
    <subcellularLocation>
        <location evidence="1">Membrane</location>
        <topology evidence="1">Multi-pass membrane protein</topology>
    </subcellularLocation>
</comment>
<reference evidence="5 6" key="1">
    <citation type="submission" date="2019-12" db="EMBL/GenBank/DDBJ databases">
        <title>Whole genome sequencing of endophytic Actinobacterium Micromonospora sp. MPMI6T.</title>
        <authorList>
            <person name="Evv R."/>
            <person name="Podile A.R."/>
        </authorList>
    </citation>
    <scope>NUCLEOTIDE SEQUENCE [LARGE SCALE GENOMIC DNA]</scope>
    <source>
        <strain evidence="5 6">MPMI6</strain>
    </source>
</reference>
<evidence type="ECO:0000256" key="1">
    <source>
        <dbReference type="ARBA" id="ARBA00004141"/>
    </source>
</evidence>
<evidence type="ECO:0000313" key="5">
    <source>
        <dbReference type="EMBL" id="MBO4210037.1"/>
    </source>
</evidence>
<keyword evidence="4" id="KW-0472">Membrane</keyword>
<dbReference type="RefSeq" id="WP_208817150.1">
    <property type="nucleotide sequence ID" value="NZ_WVUH01000394.1"/>
</dbReference>
<protein>
    <submittedName>
        <fullName evidence="5">DoxX family membrane protein</fullName>
    </submittedName>
</protein>
<evidence type="ECO:0000256" key="2">
    <source>
        <dbReference type="ARBA" id="ARBA00022692"/>
    </source>
</evidence>
<dbReference type="Pfam" id="PF07681">
    <property type="entry name" value="DoxX"/>
    <property type="match status" value="1"/>
</dbReference>
<dbReference type="InterPro" id="IPR032808">
    <property type="entry name" value="DoxX"/>
</dbReference>
<keyword evidence="2" id="KW-0812">Transmembrane</keyword>
<name>A0ABS3VZR4_MICEH</name>
<keyword evidence="3" id="KW-1133">Transmembrane helix</keyword>
<comment type="caution">
    <text evidence="5">The sequence shown here is derived from an EMBL/GenBank/DDBJ whole genome shotgun (WGS) entry which is preliminary data.</text>
</comment>
<gene>
    <name evidence="5" type="ORF">GSF22_29190</name>
</gene>
<evidence type="ECO:0000313" key="6">
    <source>
        <dbReference type="Proteomes" id="UP000823521"/>
    </source>
</evidence>
<dbReference type="Proteomes" id="UP000823521">
    <property type="component" value="Unassembled WGS sequence"/>
</dbReference>
<keyword evidence="6" id="KW-1185">Reference proteome</keyword>
<dbReference type="EMBL" id="WVUH01000394">
    <property type="protein sequence ID" value="MBO4210037.1"/>
    <property type="molecule type" value="Genomic_DNA"/>
</dbReference>
<evidence type="ECO:0000256" key="4">
    <source>
        <dbReference type="ARBA" id="ARBA00023136"/>
    </source>
</evidence>